<accession>A0A4Y2TKV8</accession>
<dbReference type="Proteomes" id="UP000499080">
    <property type="component" value="Unassembled WGS sequence"/>
</dbReference>
<gene>
    <name evidence="2" type="ORF">AVEN_41084_1</name>
</gene>
<keyword evidence="1" id="KW-1133">Transmembrane helix</keyword>
<evidence type="ECO:0000313" key="3">
    <source>
        <dbReference type="Proteomes" id="UP000499080"/>
    </source>
</evidence>
<dbReference type="OrthoDB" id="10468409at2759"/>
<keyword evidence="1" id="KW-0812">Transmembrane</keyword>
<name>A0A4Y2TKV8_ARAVE</name>
<dbReference type="EMBL" id="BGPR01028700">
    <property type="protein sequence ID" value="GBO00020.1"/>
    <property type="molecule type" value="Genomic_DNA"/>
</dbReference>
<feature type="transmembrane region" description="Helical" evidence="1">
    <location>
        <begin position="85"/>
        <end position="104"/>
    </location>
</feature>
<sequence>MCYYFQANTYSSCCEQLPTSPFQRERNAPDFNLQCAASPKIPANSSHCGIDWGRSCCLVFCSDNLNHDACSYFKPDLSINHLSSFNQVSMLLLQTVGIVFYSYYKG</sequence>
<keyword evidence="3" id="KW-1185">Reference proteome</keyword>
<proteinExistence type="predicted"/>
<organism evidence="2 3">
    <name type="scientific">Araneus ventricosus</name>
    <name type="common">Orbweaver spider</name>
    <name type="synonym">Epeira ventricosa</name>
    <dbReference type="NCBI Taxonomy" id="182803"/>
    <lineage>
        <taxon>Eukaryota</taxon>
        <taxon>Metazoa</taxon>
        <taxon>Ecdysozoa</taxon>
        <taxon>Arthropoda</taxon>
        <taxon>Chelicerata</taxon>
        <taxon>Arachnida</taxon>
        <taxon>Araneae</taxon>
        <taxon>Araneomorphae</taxon>
        <taxon>Entelegynae</taxon>
        <taxon>Araneoidea</taxon>
        <taxon>Araneidae</taxon>
        <taxon>Araneus</taxon>
    </lineage>
</organism>
<evidence type="ECO:0000313" key="2">
    <source>
        <dbReference type="EMBL" id="GBO00020.1"/>
    </source>
</evidence>
<dbReference type="AlphaFoldDB" id="A0A4Y2TKV8"/>
<reference evidence="2 3" key="1">
    <citation type="journal article" date="2019" name="Sci. Rep.">
        <title>Orb-weaving spider Araneus ventricosus genome elucidates the spidroin gene catalogue.</title>
        <authorList>
            <person name="Kono N."/>
            <person name="Nakamura H."/>
            <person name="Ohtoshi R."/>
            <person name="Moran D.A.P."/>
            <person name="Shinohara A."/>
            <person name="Yoshida Y."/>
            <person name="Fujiwara M."/>
            <person name="Mori M."/>
            <person name="Tomita M."/>
            <person name="Arakawa K."/>
        </authorList>
    </citation>
    <scope>NUCLEOTIDE SEQUENCE [LARGE SCALE GENOMIC DNA]</scope>
</reference>
<keyword evidence="1" id="KW-0472">Membrane</keyword>
<evidence type="ECO:0000256" key="1">
    <source>
        <dbReference type="SAM" id="Phobius"/>
    </source>
</evidence>
<comment type="caution">
    <text evidence="2">The sequence shown here is derived from an EMBL/GenBank/DDBJ whole genome shotgun (WGS) entry which is preliminary data.</text>
</comment>
<protein>
    <submittedName>
        <fullName evidence="2">Uncharacterized protein</fullName>
    </submittedName>
</protein>